<dbReference type="InterPro" id="IPR004843">
    <property type="entry name" value="Calcineurin-like_PHP"/>
</dbReference>
<keyword evidence="1" id="KW-0378">Hydrolase</keyword>
<dbReference type="PIRSF" id="PIRSF033091">
    <property type="entry name" value="Pesterase_YhaO"/>
    <property type="match status" value="1"/>
</dbReference>
<dbReference type="Gene3D" id="3.60.21.10">
    <property type="match status" value="1"/>
</dbReference>
<dbReference type="Proteomes" id="UP000242949">
    <property type="component" value="Unassembled WGS sequence"/>
</dbReference>
<dbReference type="OrthoDB" id="9773856at2"/>
<dbReference type="Pfam" id="PF00149">
    <property type="entry name" value="Metallophos"/>
    <property type="match status" value="1"/>
</dbReference>
<dbReference type="InterPro" id="IPR050535">
    <property type="entry name" value="DNA_Repair-Maintenance_Comp"/>
</dbReference>
<evidence type="ECO:0000256" key="1">
    <source>
        <dbReference type="ARBA" id="ARBA00022801"/>
    </source>
</evidence>
<dbReference type="InterPro" id="IPR029052">
    <property type="entry name" value="Metallo-depent_PP-like"/>
</dbReference>
<dbReference type="GO" id="GO:0004527">
    <property type="term" value="F:exonuclease activity"/>
    <property type="evidence" value="ECO:0007669"/>
    <property type="project" value="UniProtKB-KW"/>
</dbReference>
<dbReference type="AlphaFoldDB" id="A0A1G6NCU4"/>
<gene>
    <name evidence="3" type="ORF">SAMN05421734_11612</name>
</gene>
<evidence type="ECO:0000313" key="4">
    <source>
        <dbReference type="Proteomes" id="UP000242949"/>
    </source>
</evidence>
<dbReference type="InterPro" id="IPR014576">
    <property type="entry name" value="Pesterase_YhaO"/>
</dbReference>
<dbReference type="PANTHER" id="PTHR30337:SF7">
    <property type="entry name" value="PHOSPHOESTERASE"/>
    <property type="match status" value="1"/>
</dbReference>
<dbReference type="EMBL" id="FMYI01000016">
    <property type="protein sequence ID" value="SDC65628.1"/>
    <property type="molecule type" value="Genomic_DNA"/>
</dbReference>
<dbReference type="PANTHER" id="PTHR30337">
    <property type="entry name" value="COMPONENT OF ATP-DEPENDENT DSDNA EXONUCLEASE"/>
    <property type="match status" value="1"/>
</dbReference>
<dbReference type="RefSeq" id="WP_090797375.1">
    <property type="nucleotide sequence ID" value="NZ_FMYI01000016.1"/>
</dbReference>
<protein>
    <submittedName>
        <fullName evidence="3">DNA repair exonuclease SbcCD nuclease subunit</fullName>
    </submittedName>
</protein>
<feature type="domain" description="Calcineurin-like phosphoesterase" evidence="2">
    <location>
        <begin position="5"/>
        <end position="203"/>
    </location>
</feature>
<dbReference type="SUPFAM" id="SSF56300">
    <property type="entry name" value="Metallo-dependent phosphatases"/>
    <property type="match status" value="1"/>
</dbReference>
<name>A0A1G6NCU4_9BACI</name>
<dbReference type="STRING" id="1612202.SAMN05421734_11612"/>
<evidence type="ECO:0000259" key="2">
    <source>
        <dbReference type="Pfam" id="PF00149"/>
    </source>
</evidence>
<keyword evidence="4" id="KW-1185">Reference proteome</keyword>
<dbReference type="InterPro" id="IPR041796">
    <property type="entry name" value="Mre11_N"/>
</dbReference>
<organism evidence="3 4">
    <name type="scientific">Pelagirhabdus alkalitolerans</name>
    <dbReference type="NCBI Taxonomy" id="1612202"/>
    <lineage>
        <taxon>Bacteria</taxon>
        <taxon>Bacillati</taxon>
        <taxon>Bacillota</taxon>
        <taxon>Bacilli</taxon>
        <taxon>Bacillales</taxon>
        <taxon>Bacillaceae</taxon>
        <taxon>Pelagirhabdus</taxon>
    </lineage>
</organism>
<dbReference type="CDD" id="cd00840">
    <property type="entry name" value="MPP_Mre11_N"/>
    <property type="match status" value="1"/>
</dbReference>
<keyword evidence="3" id="KW-0540">Nuclease</keyword>
<reference evidence="4" key="1">
    <citation type="submission" date="2016-09" db="EMBL/GenBank/DDBJ databases">
        <authorList>
            <person name="Varghese N."/>
            <person name="Submissions S."/>
        </authorList>
    </citation>
    <scope>NUCLEOTIDE SEQUENCE [LARGE SCALE GENOMIC DNA]</scope>
    <source>
        <strain evidence="4">S5</strain>
    </source>
</reference>
<proteinExistence type="predicted"/>
<sequence>MKSSLKFIHAADLHLDSPFKGLSNLPNDLYQTLKQSTFNALDHLIDLAIKEDVDFVLMVGDIFDETIQSVYAQMQFKQACQRLDSAGINVYLSYGNHDYTQVEQSQFQLPENVHVFNKESVESVDHYKDHDILATIHGFSYINQAVWENKTDEYIPTSSGGYQIGMLHGSAKQSEDHDHYAPFSKEELINKGFDYWALGHIHKRMELHDNPHIVYPGNIQGRSRKESGSKGCYLVEQMDHDFTLSFHKLNTVRFQTIEINSKGCERLDDLYQLIEQEINVLEGESTIITLYLENTPEIVRDAYYEGALSDLIAVLNDTFANQTNWRWIEKIMIEHSNVLSEAVSDPFIQQLKQAMQDIDWEQEAKPLWRHPQARKYLDAMDDKEKESIQKEAESLALFHLLGGEHDEN</sequence>
<accession>A0A1G6NCU4</accession>
<keyword evidence="3" id="KW-0269">Exonuclease</keyword>
<evidence type="ECO:0000313" key="3">
    <source>
        <dbReference type="EMBL" id="SDC65628.1"/>
    </source>
</evidence>